<protein>
    <submittedName>
        <fullName evidence="3">Hemerythrin domain-containing protein</fullName>
    </submittedName>
</protein>
<gene>
    <name evidence="3" type="ORF">FH715_04610</name>
</gene>
<dbReference type="OrthoDB" id="5197650at2"/>
<evidence type="ECO:0000259" key="2">
    <source>
        <dbReference type="Pfam" id="PF01814"/>
    </source>
</evidence>
<reference evidence="3 4" key="1">
    <citation type="submission" date="2019-06" db="EMBL/GenBank/DDBJ databases">
        <title>Draft genome of Streptomyces sedi sp. JCM16909.</title>
        <authorList>
            <person name="Klykleung N."/>
            <person name="Tanasupawat S."/>
            <person name="Kudo T."/>
            <person name="Yuki M."/>
            <person name="Ohkuma M."/>
        </authorList>
    </citation>
    <scope>NUCLEOTIDE SEQUENCE [LARGE SCALE GENOMIC DNA]</scope>
    <source>
        <strain evidence="3 4">JCM 16909</strain>
    </source>
</reference>
<dbReference type="Proteomes" id="UP000311713">
    <property type="component" value="Unassembled WGS sequence"/>
</dbReference>
<feature type="domain" description="Hemerythrin-like" evidence="2">
    <location>
        <begin position="16"/>
        <end position="103"/>
    </location>
</feature>
<accession>A0A5C4VCZ6</accession>
<dbReference type="Pfam" id="PF01814">
    <property type="entry name" value="Hemerythrin"/>
    <property type="match status" value="1"/>
</dbReference>
<name>A0A5C4VCZ6_9ACTN</name>
<dbReference type="AlphaFoldDB" id="A0A5C4VCZ6"/>
<dbReference type="Gene3D" id="1.20.120.520">
    <property type="entry name" value="nmb1532 protein domain like"/>
    <property type="match status" value="1"/>
</dbReference>
<organism evidence="3 4">
    <name type="scientific">Streptomyces sedi</name>
    <dbReference type="NCBI Taxonomy" id="555059"/>
    <lineage>
        <taxon>Bacteria</taxon>
        <taxon>Bacillati</taxon>
        <taxon>Actinomycetota</taxon>
        <taxon>Actinomycetes</taxon>
        <taxon>Kitasatosporales</taxon>
        <taxon>Streptomycetaceae</taxon>
        <taxon>Streptomyces</taxon>
    </lineage>
</organism>
<keyword evidence="4" id="KW-1185">Reference proteome</keyword>
<dbReference type="CDD" id="cd12108">
    <property type="entry name" value="Hr-like"/>
    <property type="match status" value="1"/>
</dbReference>
<sequence>MQAESHAQALTETRLAHETHRLATGLLVDAAGRTTVPRQALARLRDFIVANLRHHHETEDAWLWPLVVAAAPDTKGALDELSEEHDRLDSALDRLAAVDLTGTEEPGGEPTGGESVSGEGTGGESVSGDRRHALREAAVAVRDSVRDHLTHEEPVLFPALRHITPTQWEEFAQRVIASTPPVAGHLMIGFLDEAGTPAEVESMLVHMPAPAKAALPALRGQAAAELRALRGDGS</sequence>
<feature type="region of interest" description="Disordered" evidence="1">
    <location>
        <begin position="101"/>
        <end position="130"/>
    </location>
</feature>
<evidence type="ECO:0000256" key="1">
    <source>
        <dbReference type="SAM" id="MobiDB-lite"/>
    </source>
</evidence>
<evidence type="ECO:0000313" key="4">
    <source>
        <dbReference type="Proteomes" id="UP000311713"/>
    </source>
</evidence>
<dbReference type="InterPro" id="IPR012312">
    <property type="entry name" value="Hemerythrin-like"/>
</dbReference>
<evidence type="ECO:0000313" key="3">
    <source>
        <dbReference type="EMBL" id="TNM33701.1"/>
    </source>
</evidence>
<dbReference type="EMBL" id="VDGT01000002">
    <property type="protein sequence ID" value="TNM33701.1"/>
    <property type="molecule type" value="Genomic_DNA"/>
</dbReference>
<proteinExistence type="predicted"/>
<comment type="caution">
    <text evidence="3">The sequence shown here is derived from an EMBL/GenBank/DDBJ whole genome shotgun (WGS) entry which is preliminary data.</text>
</comment>